<dbReference type="KEGG" id="gax:Pan161_05880"/>
<dbReference type="SUPFAM" id="SSF160631">
    <property type="entry name" value="SMI1/KNR4-like"/>
    <property type="match status" value="1"/>
</dbReference>
<evidence type="ECO:0000313" key="2">
    <source>
        <dbReference type="Proteomes" id="UP000316855"/>
    </source>
</evidence>
<evidence type="ECO:0008006" key="3">
    <source>
        <dbReference type="Google" id="ProtNLM"/>
    </source>
</evidence>
<proteinExistence type="predicted"/>
<dbReference type="EMBL" id="CP036343">
    <property type="protein sequence ID" value="QDT88969.1"/>
    <property type="molecule type" value="Genomic_DNA"/>
</dbReference>
<dbReference type="AlphaFoldDB" id="A0A517V7K9"/>
<keyword evidence="2" id="KW-1185">Reference proteome</keyword>
<evidence type="ECO:0000313" key="1">
    <source>
        <dbReference type="EMBL" id="QDT88969.1"/>
    </source>
</evidence>
<name>A0A517V7K9_9PLAN</name>
<sequence>MQNRGVHFGPGLTDQEVEQIETTFGFCFPPDLRAFLQIALPVSLKTAGNRQPFPDWRAGNQSDLQKRFDGPWEGMVFDIEQNAFWLDEWGIKPDELQDAIDIAHRYVSQAPTLIPVYSHRYIPATPSEAGNPIFSVHQTDIIYYGQNLWDYIEQEFGEHEEGWYAGERYAEFTEAQYFAAHRNIPFWSRLVS</sequence>
<dbReference type="InterPro" id="IPR037883">
    <property type="entry name" value="Knr4/Smi1-like_sf"/>
</dbReference>
<dbReference type="Proteomes" id="UP000316855">
    <property type="component" value="Chromosome"/>
</dbReference>
<accession>A0A517V7K9</accession>
<protein>
    <recommendedName>
        <fullName evidence="3">SMI1 / KNR4 family protein</fullName>
    </recommendedName>
</protein>
<organism evidence="1 2">
    <name type="scientific">Gimesia algae</name>
    <dbReference type="NCBI Taxonomy" id="2527971"/>
    <lineage>
        <taxon>Bacteria</taxon>
        <taxon>Pseudomonadati</taxon>
        <taxon>Planctomycetota</taxon>
        <taxon>Planctomycetia</taxon>
        <taxon>Planctomycetales</taxon>
        <taxon>Planctomycetaceae</taxon>
        <taxon>Gimesia</taxon>
    </lineage>
</organism>
<reference evidence="1 2" key="1">
    <citation type="submission" date="2019-02" db="EMBL/GenBank/DDBJ databases">
        <title>Deep-cultivation of Planctomycetes and their phenomic and genomic characterization uncovers novel biology.</title>
        <authorList>
            <person name="Wiegand S."/>
            <person name="Jogler M."/>
            <person name="Boedeker C."/>
            <person name="Pinto D."/>
            <person name="Vollmers J."/>
            <person name="Rivas-Marin E."/>
            <person name="Kohn T."/>
            <person name="Peeters S.H."/>
            <person name="Heuer A."/>
            <person name="Rast P."/>
            <person name="Oberbeckmann S."/>
            <person name="Bunk B."/>
            <person name="Jeske O."/>
            <person name="Meyerdierks A."/>
            <person name="Storesund J.E."/>
            <person name="Kallscheuer N."/>
            <person name="Luecker S."/>
            <person name="Lage O.M."/>
            <person name="Pohl T."/>
            <person name="Merkel B.J."/>
            <person name="Hornburger P."/>
            <person name="Mueller R.-W."/>
            <person name="Bruemmer F."/>
            <person name="Labrenz M."/>
            <person name="Spormann A.M."/>
            <person name="Op den Camp H."/>
            <person name="Overmann J."/>
            <person name="Amann R."/>
            <person name="Jetten M.S.M."/>
            <person name="Mascher T."/>
            <person name="Medema M.H."/>
            <person name="Devos D.P."/>
            <person name="Kaster A.-K."/>
            <person name="Ovreas L."/>
            <person name="Rohde M."/>
            <person name="Galperin M.Y."/>
            <person name="Jogler C."/>
        </authorList>
    </citation>
    <scope>NUCLEOTIDE SEQUENCE [LARGE SCALE GENOMIC DNA]</scope>
    <source>
        <strain evidence="1 2">Pan161</strain>
    </source>
</reference>
<gene>
    <name evidence="1" type="ORF">Pan161_05880</name>
</gene>
<dbReference type="PANTHER" id="PTHR32011:SF2">
    <property type="entry name" value="OS08G0472400 PROTEIN"/>
    <property type="match status" value="1"/>
</dbReference>
<dbReference type="PANTHER" id="PTHR32011">
    <property type="entry name" value="OS08G0472400 PROTEIN"/>
    <property type="match status" value="1"/>
</dbReference>